<dbReference type="EMBL" id="GBHO01022160">
    <property type="protein sequence ID" value="JAG21444.1"/>
    <property type="molecule type" value="Transcribed_RNA"/>
</dbReference>
<feature type="non-terminal residue" evidence="2">
    <location>
        <position position="1"/>
    </location>
</feature>
<gene>
    <name evidence="2" type="ORF">CM83_102729</name>
</gene>
<feature type="compositionally biased region" description="Polar residues" evidence="1">
    <location>
        <begin position="63"/>
        <end position="78"/>
    </location>
</feature>
<feature type="compositionally biased region" description="Basic residues" evidence="1">
    <location>
        <begin position="86"/>
        <end position="95"/>
    </location>
</feature>
<sequence length="101" mass="11443">SDRKVRIFEVLSPPKKDANPGVKDTQNPKESTPQHNRSSLGSPFLGFSTPQSNELPSRRALQFESTKCPRQSKSAPVSPQNPPRRYPQRQRRAPKRSMMDS</sequence>
<feature type="compositionally biased region" description="Polar residues" evidence="1">
    <location>
        <begin position="24"/>
        <end position="41"/>
    </location>
</feature>
<feature type="region of interest" description="Disordered" evidence="1">
    <location>
        <begin position="1"/>
        <end position="101"/>
    </location>
</feature>
<reference evidence="2" key="1">
    <citation type="journal article" date="2014" name="PLoS ONE">
        <title>Transcriptome-Based Identification of ABC Transporters in the Western Tarnished Plant Bug Lygus hesperus.</title>
        <authorList>
            <person name="Hull J.J."/>
            <person name="Chaney K."/>
            <person name="Geib S.M."/>
            <person name="Fabrick J.A."/>
            <person name="Brent C.S."/>
            <person name="Walsh D."/>
            <person name="Lavine L.C."/>
        </authorList>
    </citation>
    <scope>NUCLEOTIDE SEQUENCE</scope>
</reference>
<dbReference type="AlphaFoldDB" id="A0A0A9XN85"/>
<proteinExistence type="predicted"/>
<accession>A0A0A9XN85</accession>
<protein>
    <submittedName>
        <fullName evidence="2">Uncharacterized protein</fullName>
    </submittedName>
</protein>
<name>A0A0A9XN85_LYGHE</name>
<reference evidence="2" key="2">
    <citation type="submission" date="2014-07" db="EMBL/GenBank/DDBJ databases">
        <authorList>
            <person name="Hull J."/>
        </authorList>
    </citation>
    <scope>NUCLEOTIDE SEQUENCE</scope>
</reference>
<evidence type="ECO:0000313" key="2">
    <source>
        <dbReference type="EMBL" id="JAG21444.1"/>
    </source>
</evidence>
<organism evidence="2">
    <name type="scientific">Lygus hesperus</name>
    <name type="common">Western plant bug</name>
    <dbReference type="NCBI Taxonomy" id="30085"/>
    <lineage>
        <taxon>Eukaryota</taxon>
        <taxon>Metazoa</taxon>
        <taxon>Ecdysozoa</taxon>
        <taxon>Arthropoda</taxon>
        <taxon>Hexapoda</taxon>
        <taxon>Insecta</taxon>
        <taxon>Pterygota</taxon>
        <taxon>Neoptera</taxon>
        <taxon>Paraneoptera</taxon>
        <taxon>Hemiptera</taxon>
        <taxon>Heteroptera</taxon>
        <taxon>Panheteroptera</taxon>
        <taxon>Cimicomorpha</taxon>
        <taxon>Miridae</taxon>
        <taxon>Mirini</taxon>
        <taxon>Lygus</taxon>
    </lineage>
</organism>
<evidence type="ECO:0000256" key="1">
    <source>
        <dbReference type="SAM" id="MobiDB-lite"/>
    </source>
</evidence>